<evidence type="ECO:0000313" key="2">
    <source>
        <dbReference type="Proteomes" id="UP000515163"/>
    </source>
</evidence>
<dbReference type="GeneID" id="116306262"/>
<dbReference type="RefSeq" id="XP_031572148.1">
    <property type="nucleotide sequence ID" value="XM_031716288.1"/>
</dbReference>
<feature type="chain" id="PRO_5028204494" evidence="1">
    <location>
        <begin position="28"/>
        <end position="255"/>
    </location>
</feature>
<reference evidence="3" key="1">
    <citation type="submission" date="2025-08" db="UniProtKB">
        <authorList>
            <consortium name="RefSeq"/>
        </authorList>
    </citation>
    <scope>IDENTIFICATION</scope>
    <source>
        <tissue evidence="3">Tentacle</tissue>
    </source>
</reference>
<dbReference type="Gene3D" id="2.10.70.10">
    <property type="entry name" value="Complement Module, domain 1"/>
    <property type="match status" value="1"/>
</dbReference>
<dbReference type="OrthoDB" id="5985794at2759"/>
<gene>
    <name evidence="3" type="primary">LOC116306262</name>
</gene>
<keyword evidence="2" id="KW-1185">Reference proteome</keyword>
<accession>A0A6P8J214</accession>
<proteinExistence type="predicted"/>
<organism evidence="2 3">
    <name type="scientific">Actinia tenebrosa</name>
    <name type="common">Australian red waratah sea anemone</name>
    <dbReference type="NCBI Taxonomy" id="6105"/>
    <lineage>
        <taxon>Eukaryota</taxon>
        <taxon>Metazoa</taxon>
        <taxon>Cnidaria</taxon>
        <taxon>Anthozoa</taxon>
        <taxon>Hexacorallia</taxon>
        <taxon>Actiniaria</taxon>
        <taxon>Actiniidae</taxon>
        <taxon>Actinia</taxon>
    </lineage>
</organism>
<dbReference type="InParanoid" id="A0A6P8J214"/>
<sequence length="255" mass="28187">MDLFHCSTWNSMHILLLIQWFSVTSVCSPNSISPRRSKSNLTSGVLKCPNVKGSSDCKMSCMRDEHCDNYGDLLRCCPVGPGHVCKAECKEPVLSQGGGSGICYDFKLDRQYVSGDLFVRDGVCCRCERDGRANCTAIGSCNQGCYYGSTYYNDGVAISRSSCRNCTCENGTVFCKWNTNCTQEKCKYKGKVYTLEHIIRLDNGCKECVCQYRGWSCTAITCNAARSSSTSVGISRVKACVFAILIVNMQYLLQS</sequence>
<dbReference type="AlphaFoldDB" id="A0A6P8J214"/>
<evidence type="ECO:0000256" key="1">
    <source>
        <dbReference type="SAM" id="SignalP"/>
    </source>
</evidence>
<protein>
    <submittedName>
        <fullName evidence="3">SCO-spondin-like</fullName>
    </submittedName>
</protein>
<keyword evidence="1" id="KW-0732">Signal</keyword>
<feature type="signal peptide" evidence="1">
    <location>
        <begin position="1"/>
        <end position="27"/>
    </location>
</feature>
<dbReference type="KEGG" id="aten:116306262"/>
<name>A0A6P8J214_ACTTE</name>
<evidence type="ECO:0000313" key="3">
    <source>
        <dbReference type="RefSeq" id="XP_031572148.1"/>
    </source>
</evidence>
<dbReference type="Proteomes" id="UP000515163">
    <property type="component" value="Unplaced"/>
</dbReference>